<reference evidence="1" key="1">
    <citation type="submission" date="2018-05" db="EMBL/GenBank/DDBJ databases">
        <title>Draft genome of Mucuna pruriens seed.</title>
        <authorList>
            <person name="Nnadi N.E."/>
            <person name="Vos R."/>
            <person name="Hasami M.H."/>
            <person name="Devisetty U.K."/>
            <person name="Aguiy J.C."/>
        </authorList>
    </citation>
    <scope>NUCLEOTIDE SEQUENCE [LARGE SCALE GENOMIC DNA]</scope>
    <source>
        <strain evidence="1">JCA_2017</strain>
    </source>
</reference>
<feature type="non-terminal residue" evidence="1">
    <location>
        <position position="1"/>
    </location>
</feature>
<organism evidence="1 2">
    <name type="scientific">Mucuna pruriens</name>
    <name type="common">Velvet bean</name>
    <name type="synonym">Dolichos pruriens</name>
    <dbReference type="NCBI Taxonomy" id="157652"/>
    <lineage>
        <taxon>Eukaryota</taxon>
        <taxon>Viridiplantae</taxon>
        <taxon>Streptophyta</taxon>
        <taxon>Embryophyta</taxon>
        <taxon>Tracheophyta</taxon>
        <taxon>Spermatophyta</taxon>
        <taxon>Magnoliopsida</taxon>
        <taxon>eudicotyledons</taxon>
        <taxon>Gunneridae</taxon>
        <taxon>Pentapetalae</taxon>
        <taxon>rosids</taxon>
        <taxon>fabids</taxon>
        <taxon>Fabales</taxon>
        <taxon>Fabaceae</taxon>
        <taxon>Papilionoideae</taxon>
        <taxon>50 kb inversion clade</taxon>
        <taxon>NPAAA clade</taxon>
        <taxon>indigoferoid/millettioid clade</taxon>
        <taxon>Phaseoleae</taxon>
        <taxon>Mucuna</taxon>
    </lineage>
</organism>
<accession>A0A371E6V2</accession>
<sequence>MTFLWRISLSSFSSLKVLNASTKFSDILPIFLIATFSLVSLLMEEQTTLDDPRPIGLIGTININYKKDHSDITNYA</sequence>
<evidence type="ECO:0000313" key="2">
    <source>
        <dbReference type="Proteomes" id="UP000257109"/>
    </source>
</evidence>
<gene>
    <name evidence="1" type="ORF">CR513_60004</name>
</gene>
<protein>
    <submittedName>
        <fullName evidence="1">Uncharacterized protein</fullName>
    </submittedName>
</protein>
<name>A0A371E6V2_MUCPR</name>
<dbReference type="Proteomes" id="UP000257109">
    <property type="component" value="Unassembled WGS sequence"/>
</dbReference>
<keyword evidence="2" id="KW-1185">Reference proteome</keyword>
<evidence type="ECO:0000313" key="1">
    <source>
        <dbReference type="EMBL" id="RDX61739.1"/>
    </source>
</evidence>
<proteinExistence type="predicted"/>
<comment type="caution">
    <text evidence="1">The sequence shown here is derived from an EMBL/GenBank/DDBJ whole genome shotgun (WGS) entry which is preliminary data.</text>
</comment>
<dbReference type="AlphaFoldDB" id="A0A371E6V2"/>
<dbReference type="EMBL" id="QJKJ01015944">
    <property type="protein sequence ID" value="RDX61739.1"/>
    <property type="molecule type" value="Genomic_DNA"/>
</dbReference>